<keyword evidence="1" id="KW-0472">Membrane</keyword>
<organism evidence="2 3">
    <name type="scientific">Caenorhabditis remanei</name>
    <name type="common">Caenorhabditis vulgaris</name>
    <dbReference type="NCBI Taxonomy" id="31234"/>
    <lineage>
        <taxon>Eukaryota</taxon>
        <taxon>Metazoa</taxon>
        <taxon>Ecdysozoa</taxon>
        <taxon>Nematoda</taxon>
        <taxon>Chromadorea</taxon>
        <taxon>Rhabditida</taxon>
        <taxon>Rhabditina</taxon>
        <taxon>Rhabditomorpha</taxon>
        <taxon>Rhabditoidea</taxon>
        <taxon>Rhabditidae</taxon>
        <taxon>Peloderinae</taxon>
        <taxon>Caenorhabditis</taxon>
    </lineage>
</organism>
<evidence type="ECO:0000313" key="2">
    <source>
        <dbReference type="EMBL" id="KAF1750536.1"/>
    </source>
</evidence>
<dbReference type="EMBL" id="WUAV01000005">
    <property type="protein sequence ID" value="KAF1750536.1"/>
    <property type="molecule type" value="Genomic_DNA"/>
</dbReference>
<accession>A0A6A5G6R3</accession>
<proteinExistence type="predicted"/>
<dbReference type="Proteomes" id="UP000483820">
    <property type="component" value="Chromosome V"/>
</dbReference>
<comment type="caution">
    <text evidence="2">The sequence shown here is derived from an EMBL/GenBank/DDBJ whole genome shotgun (WGS) entry which is preliminary data.</text>
</comment>
<protein>
    <recommendedName>
        <fullName evidence="4">Transmembrane protein</fullName>
    </recommendedName>
</protein>
<evidence type="ECO:0000313" key="3">
    <source>
        <dbReference type="Proteomes" id="UP000483820"/>
    </source>
</evidence>
<dbReference type="RefSeq" id="XP_053580791.1">
    <property type="nucleotide sequence ID" value="XM_053731878.1"/>
</dbReference>
<gene>
    <name evidence="2" type="ORF">GCK72_017086</name>
</gene>
<sequence>MTIAISLHQSKELSPKEEDLRIYYTFTYFHSELSREIQEGLKVGEEEINMLKKKLTAEWKWKQYEVCDKPVENCTFKLQLTFITMLLCAVVSKDILDMARLDFWIQCCIFGIESVLFLVIVQQLWCQRRQIKSECDSEKKMLEEDIENGCNTRFCFDSHNKSHKEQLMILENLYSQEIDPLNEKIQLLRNQESCWATFLASVIIFFCWFCAAQPVMKALTTGSNEDIKLAGRSVAIAVWGTFHMSVITWIGNRQ</sequence>
<evidence type="ECO:0008006" key="4">
    <source>
        <dbReference type="Google" id="ProtNLM"/>
    </source>
</evidence>
<feature type="transmembrane region" description="Helical" evidence="1">
    <location>
        <begin position="103"/>
        <end position="121"/>
    </location>
</feature>
<evidence type="ECO:0000256" key="1">
    <source>
        <dbReference type="SAM" id="Phobius"/>
    </source>
</evidence>
<keyword evidence="1" id="KW-0812">Transmembrane</keyword>
<dbReference type="AlphaFoldDB" id="A0A6A5G6R3"/>
<feature type="transmembrane region" description="Helical" evidence="1">
    <location>
        <begin position="194"/>
        <end position="214"/>
    </location>
</feature>
<feature type="transmembrane region" description="Helical" evidence="1">
    <location>
        <begin position="234"/>
        <end position="251"/>
    </location>
</feature>
<name>A0A6A5G6R3_CAERE</name>
<keyword evidence="1" id="KW-1133">Transmembrane helix</keyword>
<dbReference type="KEGG" id="crq:GCK72_017086"/>
<reference evidence="2 3" key="1">
    <citation type="submission" date="2019-12" db="EMBL/GenBank/DDBJ databases">
        <title>Chromosome-level assembly of the Caenorhabditis remanei genome.</title>
        <authorList>
            <person name="Teterina A.A."/>
            <person name="Willis J.H."/>
            <person name="Phillips P.C."/>
        </authorList>
    </citation>
    <scope>NUCLEOTIDE SEQUENCE [LARGE SCALE GENOMIC DNA]</scope>
    <source>
        <strain evidence="2 3">PX506</strain>
        <tissue evidence="2">Whole organism</tissue>
    </source>
</reference>
<dbReference type="CTD" id="9810702"/>
<dbReference type="GeneID" id="9810702"/>